<dbReference type="Pfam" id="PF09977">
    <property type="entry name" value="Tad_C"/>
    <property type="match status" value="1"/>
</dbReference>
<dbReference type="Gene3D" id="3.40.50.410">
    <property type="entry name" value="von Willebrand factor, type A domain"/>
    <property type="match status" value="1"/>
</dbReference>
<dbReference type="Pfam" id="PF00092">
    <property type="entry name" value="VWA"/>
    <property type="match status" value="1"/>
</dbReference>
<dbReference type="Pfam" id="PF13400">
    <property type="entry name" value="Tad"/>
    <property type="match status" value="1"/>
</dbReference>
<proteinExistence type="predicted"/>
<keyword evidence="1" id="KW-0812">Transmembrane</keyword>
<evidence type="ECO:0000313" key="3">
    <source>
        <dbReference type="EMBL" id="APZ93601.1"/>
    </source>
</evidence>
<accession>A0A1P8WHR0</accession>
<keyword evidence="1" id="KW-1133">Transmembrane helix</keyword>
<evidence type="ECO:0000313" key="4">
    <source>
        <dbReference type="Proteomes" id="UP000187735"/>
    </source>
</evidence>
<feature type="domain" description="VWFA" evidence="2">
    <location>
        <begin position="438"/>
        <end position="686"/>
    </location>
</feature>
<dbReference type="InterPro" id="IPR018705">
    <property type="entry name" value="DUF2134_membrane"/>
</dbReference>
<dbReference type="EMBL" id="CP017641">
    <property type="protein sequence ID" value="APZ93601.1"/>
    <property type="molecule type" value="Genomic_DNA"/>
</dbReference>
<dbReference type="PANTHER" id="PTHR10579:SF177">
    <property type="entry name" value="CALCIUM-ACTIVATED CHLORIDE CHANNEL REGULATOR 4-LIKE PROTEIN"/>
    <property type="match status" value="1"/>
</dbReference>
<dbReference type="SUPFAM" id="SSF53300">
    <property type="entry name" value="vWA-like"/>
    <property type="match status" value="1"/>
</dbReference>
<dbReference type="InterPro" id="IPR036465">
    <property type="entry name" value="vWFA_dom_sf"/>
</dbReference>
<keyword evidence="4" id="KW-1185">Reference proteome</keyword>
<feature type="transmembrane region" description="Helical" evidence="1">
    <location>
        <begin position="21"/>
        <end position="46"/>
    </location>
</feature>
<dbReference type="OrthoDB" id="226477at2"/>
<dbReference type="AlphaFoldDB" id="A0A1P8WHR0"/>
<organism evidence="3 4">
    <name type="scientific">Fuerstiella marisgermanici</name>
    <dbReference type="NCBI Taxonomy" id="1891926"/>
    <lineage>
        <taxon>Bacteria</taxon>
        <taxon>Pseudomonadati</taxon>
        <taxon>Planctomycetota</taxon>
        <taxon>Planctomycetia</taxon>
        <taxon>Planctomycetales</taxon>
        <taxon>Planctomycetaceae</taxon>
        <taxon>Fuerstiella</taxon>
    </lineage>
</organism>
<keyword evidence="1" id="KW-0472">Membrane</keyword>
<dbReference type="RefSeq" id="WP_077025041.1">
    <property type="nucleotide sequence ID" value="NZ_CP017641.1"/>
</dbReference>
<dbReference type="PROSITE" id="PS50234">
    <property type="entry name" value="VWFA"/>
    <property type="match status" value="1"/>
</dbReference>
<dbReference type="STRING" id="1891926.Fuma_03219"/>
<dbReference type="InterPro" id="IPR028087">
    <property type="entry name" value="Tad_N"/>
</dbReference>
<dbReference type="KEGG" id="fmr:Fuma_03219"/>
<protein>
    <submittedName>
        <fullName evidence="3">Putative membrane protein</fullName>
    </submittedName>
</protein>
<dbReference type="Proteomes" id="UP000187735">
    <property type="component" value="Chromosome"/>
</dbReference>
<dbReference type="SMART" id="SM00327">
    <property type="entry name" value="VWA"/>
    <property type="match status" value="1"/>
</dbReference>
<dbReference type="PANTHER" id="PTHR10579">
    <property type="entry name" value="CALCIUM-ACTIVATED CHLORIDE CHANNEL REGULATOR"/>
    <property type="match status" value="1"/>
</dbReference>
<evidence type="ECO:0000259" key="2">
    <source>
        <dbReference type="PROSITE" id="PS50234"/>
    </source>
</evidence>
<gene>
    <name evidence="3" type="ORF">Fuma_03219</name>
</gene>
<reference evidence="3 4" key="1">
    <citation type="journal article" date="2016" name="Front. Microbiol.">
        <title>Fuerstia marisgermanicae gen. nov., sp. nov., an Unusual Member of the Phylum Planctomycetes from the German Wadden Sea.</title>
        <authorList>
            <person name="Kohn T."/>
            <person name="Heuer A."/>
            <person name="Jogler M."/>
            <person name="Vollmers J."/>
            <person name="Boedeker C."/>
            <person name="Bunk B."/>
            <person name="Rast P."/>
            <person name="Borchert D."/>
            <person name="Glockner I."/>
            <person name="Freese H.M."/>
            <person name="Klenk H.P."/>
            <person name="Overmann J."/>
            <person name="Kaster A.K."/>
            <person name="Rohde M."/>
            <person name="Wiegand S."/>
            <person name="Jogler C."/>
        </authorList>
    </citation>
    <scope>NUCLEOTIDE SEQUENCE [LARGE SCALE GENOMIC DNA]</scope>
    <source>
        <strain evidence="3 4">NH11</strain>
    </source>
</reference>
<name>A0A1P8WHR0_9PLAN</name>
<dbReference type="InterPro" id="IPR051266">
    <property type="entry name" value="CLCR"/>
</dbReference>
<dbReference type="InterPro" id="IPR002035">
    <property type="entry name" value="VWF_A"/>
</dbReference>
<dbReference type="Gene3D" id="2.60.20.10">
    <property type="entry name" value="Crystallins"/>
    <property type="match status" value="1"/>
</dbReference>
<sequence>MKHSRIHDAVVRLNEERRKGVFFVLAIIALMGAMTFVGMSVDLGMITVTKTRMQSTADAAALAAVQEIVVAIRQAGLDGVDDPGEVQAAAATAARNMAEEIVSMNGFYVDKTQDVILGTRVLAQDGVNFTETWGTPPYNLVKVQIRKTNSDPTAADAKLPLIFAPVTGERAQAISADASAFIESRDMVAVLDYSGSMMFDSIFRSQTVNRLGQTAVEDGLDDIWDALVASDVRFSDDTLTKKFPTEGFGAINSYEGVSISSGDTDTIFDQLHLDGSYGNDDGSNSNADNDSDNSTDFVRFYDYDNYSSLLVELGPGTYNLNTMGGNIDDDINSFKVPQGFTVTLWDFENEGGWQFGPKTSNVSSMGGYGNDAEWIVITGDETEESYVPFPQEGKDGNGTLKGKPTKQESEAMWKDYIKFTKNNLSTWGYEKKYGYRTLMHYLIDKKTRNNQSEDLWRAPIYPHHAMKEGVTMLATFLDNLGYGDHLGLVTYATNARIETGLWDDGAGVTVDLGDNHLTEEVMDIDTIQRHKQAAHYNNSTGIGYALEDAKSLLDDQSRYGAQKAILLMTDGQSNQYPNGWDSDDLPNGWSWNDITDFDGDGTADVVFDSSYDGGGNGDGNWKAAMHTFVRAKEAYDAGYIIHTISVGDGADTTLMSAIASLTGGEYVHIASGTSNAEMESQLEAAFAVLAGRVPPARLLIDGD</sequence>
<evidence type="ECO:0000256" key="1">
    <source>
        <dbReference type="SAM" id="Phobius"/>
    </source>
</evidence>